<dbReference type="HOGENOM" id="CLU_487254_0_0_6"/>
<protein>
    <submittedName>
        <fullName evidence="1">Uncharacterized protein</fullName>
    </submittedName>
</protein>
<dbReference type="KEGG" id="hch:HCH_00024"/>
<proteinExistence type="predicted"/>
<dbReference type="Proteomes" id="UP000000238">
    <property type="component" value="Chromosome"/>
</dbReference>
<dbReference type="AlphaFoldDB" id="Q2SQX7"/>
<reference evidence="1 2" key="1">
    <citation type="journal article" date="2005" name="Nucleic Acids Res.">
        <title>Genomic blueprint of Hahella chejuensis, a marine microbe producing an algicidal agent.</title>
        <authorList>
            <person name="Jeong H."/>
            <person name="Yim J.H."/>
            <person name="Lee C."/>
            <person name="Choi S.-H."/>
            <person name="Park Y.K."/>
            <person name="Yoon S.H."/>
            <person name="Hur C.-G."/>
            <person name="Kang H.-Y."/>
            <person name="Kim D."/>
            <person name="Lee H.H."/>
            <person name="Park K.H."/>
            <person name="Park S.-H."/>
            <person name="Park H.-S."/>
            <person name="Lee H.K."/>
            <person name="Oh T.K."/>
            <person name="Kim J.F."/>
        </authorList>
    </citation>
    <scope>NUCLEOTIDE SEQUENCE [LARGE SCALE GENOMIC DNA]</scope>
    <source>
        <strain evidence="1 2">KCTC 2396</strain>
    </source>
</reference>
<gene>
    <name evidence="1" type="ordered locus">HCH_00024</name>
</gene>
<dbReference type="RefSeq" id="WP_011394024.1">
    <property type="nucleotide sequence ID" value="NC_007645.1"/>
</dbReference>
<evidence type="ECO:0000313" key="1">
    <source>
        <dbReference type="EMBL" id="ABC26947.1"/>
    </source>
</evidence>
<evidence type="ECO:0000313" key="2">
    <source>
        <dbReference type="Proteomes" id="UP000000238"/>
    </source>
</evidence>
<dbReference type="EMBL" id="CP000155">
    <property type="protein sequence ID" value="ABC26947.1"/>
    <property type="molecule type" value="Genomic_DNA"/>
</dbReference>
<dbReference type="PROSITE" id="PS51257">
    <property type="entry name" value="PROKAR_LIPOPROTEIN"/>
    <property type="match status" value="1"/>
</dbReference>
<organism evidence="1 2">
    <name type="scientific">Hahella chejuensis (strain KCTC 2396)</name>
    <dbReference type="NCBI Taxonomy" id="349521"/>
    <lineage>
        <taxon>Bacteria</taxon>
        <taxon>Pseudomonadati</taxon>
        <taxon>Pseudomonadota</taxon>
        <taxon>Gammaproteobacteria</taxon>
        <taxon>Oceanospirillales</taxon>
        <taxon>Hahellaceae</taxon>
        <taxon>Hahella</taxon>
    </lineage>
</organism>
<keyword evidence="2" id="KW-1185">Reference proteome</keyword>
<accession>Q2SQX7</accession>
<sequence>MDKLQRNILLSLCLSSLALGGCEQLGLEDDEKKDDSSPPVVVEPPDVIVEEPQEPFPVTKNLFFSGLQNPGEDTEKNFAFRYDITAGSVYRQSPSQPTSTLAPVIPLGKSRASAGYMLMIESGKLFLGRPDQSSLTQVSTLASTVCAAAVLPEGLGYGKTKITVRTPGADATCANGDDAYFKIPLNAAVTDAPGNGTSNDLNLTPFWKPNWALAGYLRPTATSLEILDAQGALTRSIDGLADADFIYAFTTGELDMLLTTDSQVFANSGAELLDTGMALSALTTIDANVMDPTKTVVDGDNVYLIDGTLVRRISLDGGANETLHDFSSEGAITGRLAQTTDYLVIALGGSRLYLVDKVTGESREIINPISGDYLTGASRIYANYQDVSNASAYLMNLDIAATACPGAHCAVTENARWLYFQTFKEVGVGYAPVLMTGEETPDPNPDDSVDSYVPAFENGYFNRPAFTSYNLSEGLPVLNLGRLNGQNKLIQTGVVEQTHGLFTMEKNPDNGDELADVIYFNLSLANSLKNISRSGSIDEKVLRESDLSQRSPLRTGNRF</sequence>
<dbReference type="OrthoDB" id="6195845at2"/>
<name>Q2SQX7_HAHCH</name>